<protein>
    <submittedName>
        <fullName evidence="2">Uncharacterized protein</fullName>
    </submittedName>
</protein>
<organism evidence="2 3">
    <name type="scientific">Neoroseomonas lacus</name>
    <dbReference type="NCBI Taxonomy" id="287609"/>
    <lineage>
        <taxon>Bacteria</taxon>
        <taxon>Pseudomonadati</taxon>
        <taxon>Pseudomonadota</taxon>
        <taxon>Alphaproteobacteria</taxon>
        <taxon>Acetobacterales</taxon>
        <taxon>Acetobacteraceae</taxon>
        <taxon>Neoroseomonas</taxon>
    </lineage>
</organism>
<name>A0A917NL20_9PROT</name>
<evidence type="ECO:0000313" key="2">
    <source>
        <dbReference type="EMBL" id="GGJ08485.1"/>
    </source>
</evidence>
<keyword evidence="3" id="KW-1185">Reference proteome</keyword>
<feature type="transmembrane region" description="Helical" evidence="1">
    <location>
        <begin position="42"/>
        <end position="64"/>
    </location>
</feature>
<comment type="caution">
    <text evidence="2">The sequence shown here is derived from an EMBL/GenBank/DDBJ whole genome shotgun (WGS) entry which is preliminary data.</text>
</comment>
<dbReference type="AlphaFoldDB" id="A0A917NL20"/>
<reference evidence="2" key="2">
    <citation type="submission" date="2020-09" db="EMBL/GenBank/DDBJ databases">
        <authorList>
            <person name="Sun Q."/>
            <person name="Zhou Y."/>
        </authorList>
    </citation>
    <scope>NUCLEOTIDE SEQUENCE</scope>
    <source>
        <strain evidence="2">CGMCC 1.3617</strain>
    </source>
</reference>
<reference evidence="2" key="1">
    <citation type="journal article" date="2014" name="Int. J. Syst. Evol. Microbiol.">
        <title>Complete genome sequence of Corynebacterium casei LMG S-19264T (=DSM 44701T), isolated from a smear-ripened cheese.</title>
        <authorList>
            <consortium name="US DOE Joint Genome Institute (JGI-PGF)"/>
            <person name="Walter F."/>
            <person name="Albersmeier A."/>
            <person name="Kalinowski J."/>
            <person name="Ruckert C."/>
        </authorList>
    </citation>
    <scope>NUCLEOTIDE SEQUENCE</scope>
    <source>
        <strain evidence="2">CGMCC 1.3617</strain>
    </source>
</reference>
<dbReference type="EMBL" id="BMKW01000003">
    <property type="protein sequence ID" value="GGJ08485.1"/>
    <property type="molecule type" value="Genomic_DNA"/>
</dbReference>
<evidence type="ECO:0000256" key="1">
    <source>
        <dbReference type="SAM" id="Phobius"/>
    </source>
</evidence>
<accession>A0A917NL20</accession>
<keyword evidence="1" id="KW-0472">Membrane</keyword>
<gene>
    <name evidence="2" type="ORF">GCM10011320_14320</name>
</gene>
<keyword evidence="1" id="KW-0812">Transmembrane</keyword>
<dbReference type="RefSeq" id="WP_188966260.1">
    <property type="nucleotide sequence ID" value="NZ_BMKW01000003.1"/>
</dbReference>
<sequence>MIEAVPHLSLAPPLVLAVLMLGGLTLRHWGARRLALLGTGMIWLALAVAVAWFASSLMSILPLLGG</sequence>
<dbReference type="Proteomes" id="UP000661507">
    <property type="component" value="Unassembled WGS sequence"/>
</dbReference>
<proteinExistence type="predicted"/>
<feature type="transmembrane region" description="Helical" evidence="1">
    <location>
        <begin position="12"/>
        <end position="30"/>
    </location>
</feature>
<keyword evidence="1" id="KW-1133">Transmembrane helix</keyword>
<evidence type="ECO:0000313" key="3">
    <source>
        <dbReference type="Proteomes" id="UP000661507"/>
    </source>
</evidence>